<evidence type="ECO:0000256" key="1">
    <source>
        <dbReference type="SAM" id="Phobius"/>
    </source>
</evidence>
<feature type="transmembrane region" description="Helical" evidence="1">
    <location>
        <begin position="32"/>
        <end position="50"/>
    </location>
</feature>
<sequence length="204" mass="21633">MMGLLVWRCLAAAVGLFGLVAAGVLWSPSALLGLPLVGGWVAAVVLWCAREGQDQAAGGRRSRLSRSVRDGFLLALALVAVGGLCSFLGSAGLLIAILVGLTSPPVVRRVAALLERFGWRSSAVDRPPKDDVERIGQLTTSELCTAWITTGQHLRAAPSPAALPLVRLRQLYLDELERRDPVGFNAWLASSASASGDPRRFLTP</sequence>
<name>A0ABN2AYQ4_9ACTN</name>
<keyword evidence="3" id="KW-1185">Reference proteome</keyword>
<keyword evidence="1" id="KW-1133">Transmembrane helix</keyword>
<reference evidence="2 3" key="1">
    <citation type="journal article" date="2019" name="Int. J. Syst. Evol. Microbiol.">
        <title>The Global Catalogue of Microorganisms (GCM) 10K type strain sequencing project: providing services to taxonomists for standard genome sequencing and annotation.</title>
        <authorList>
            <consortium name="The Broad Institute Genomics Platform"/>
            <consortium name="The Broad Institute Genome Sequencing Center for Infectious Disease"/>
            <person name="Wu L."/>
            <person name="Ma J."/>
        </authorList>
    </citation>
    <scope>NUCLEOTIDE SEQUENCE [LARGE SCALE GENOMIC DNA]</scope>
    <source>
        <strain evidence="2 3">JCM 14303</strain>
    </source>
</reference>
<gene>
    <name evidence="2" type="ORF">GCM10009741_35210</name>
</gene>
<evidence type="ECO:0000313" key="2">
    <source>
        <dbReference type="EMBL" id="GAA1530255.1"/>
    </source>
</evidence>
<evidence type="ECO:0000313" key="3">
    <source>
        <dbReference type="Proteomes" id="UP001500363"/>
    </source>
</evidence>
<proteinExistence type="predicted"/>
<organism evidence="2 3">
    <name type="scientific">Kribbella lupini</name>
    <dbReference type="NCBI Taxonomy" id="291602"/>
    <lineage>
        <taxon>Bacteria</taxon>
        <taxon>Bacillati</taxon>
        <taxon>Actinomycetota</taxon>
        <taxon>Actinomycetes</taxon>
        <taxon>Propionibacteriales</taxon>
        <taxon>Kribbellaceae</taxon>
        <taxon>Kribbella</taxon>
    </lineage>
</organism>
<keyword evidence="1" id="KW-0472">Membrane</keyword>
<dbReference type="Proteomes" id="UP001500363">
    <property type="component" value="Unassembled WGS sequence"/>
</dbReference>
<feature type="transmembrane region" description="Helical" evidence="1">
    <location>
        <begin position="71"/>
        <end position="101"/>
    </location>
</feature>
<keyword evidence="1" id="KW-0812">Transmembrane</keyword>
<comment type="caution">
    <text evidence="2">The sequence shown here is derived from an EMBL/GenBank/DDBJ whole genome shotgun (WGS) entry which is preliminary data.</text>
</comment>
<protein>
    <submittedName>
        <fullName evidence="2">Uncharacterized protein</fullName>
    </submittedName>
</protein>
<dbReference type="EMBL" id="BAAANC010000002">
    <property type="protein sequence ID" value="GAA1530255.1"/>
    <property type="molecule type" value="Genomic_DNA"/>
</dbReference>
<accession>A0ABN2AYQ4</accession>